<evidence type="ECO:0000313" key="1">
    <source>
        <dbReference type="EMBL" id="RAK33039.1"/>
    </source>
</evidence>
<accession>A0A327ZCR0</accession>
<proteinExistence type="predicted"/>
<name>A0A327ZCR0_9ACTN</name>
<evidence type="ECO:0000313" key="2">
    <source>
        <dbReference type="Proteomes" id="UP000249341"/>
    </source>
</evidence>
<reference evidence="1 2" key="1">
    <citation type="submission" date="2018-06" db="EMBL/GenBank/DDBJ databases">
        <title>Genomic Encyclopedia of Type Strains, Phase III (KMG-III): the genomes of soil and plant-associated and newly described type strains.</title>
        <authorList>
            <person name="Whitman W."/>
        </authorList>
    </citation>
    <scope>NUCLEOTIDE SEQUENCE [LARGE SCALE GENOMIC DNA]</scope>
    <source>
        <strain evidence="1 2">CGMCC 4.7090</strain>
    </source>
</reference>
<comment type="caution">
    <text evidence="1">The sequence shown here is derived from an EMBL/GenBank/DDBJ whole genome shotgun (WGS) entry which is preliminary data.</text>
</comment>
<gene>
    <name evidence="1" type="ORF">B0I29_11270</name>
</gene>
<sequence length="167" mass="16759">MVLTGPVRMSDSVHTRRRILTATGAIVAAATLAGCGLFDDEPEPEPAPDPLQPILDEALAMAAAYDLAIQAQATLAEQLTPLAEDHRAHAAALATLIGTVLPSGAAAPVASAAPPAGSADETLAQLRKSEQDAQTTAIAACLAAPADRAALVGSIAACRATHASALR</sequence>
<dbReference type="AlphaFoldDB" id="A0A327ZCR0"/>
<dbReference type="EMBL" id="QLMJ01000012">
    <property type="protein sequence ID" value="RAK33039.1"/>
    <property type="molecule type" value="Genomic_DNA"/>
</dbReference>
<protein>
    <recommendedName>
        <fullName evidence="3">Ferritin-like protein</fullName>
    </recommendedName>
</protein>
<organism evidence="1 2">
    <name type="scientific">Actinoplanes lutulentus</name>
    <dbReference type="NCBI Taxonomy" id="1287878"/>
    <lineage>
        <taxon>Bacteria</taxon>
        <taxon>Bacillati</taxon>
        <taxon>Actinomycetota</taxon>
        <taxon>Actinomycetes</taxon>
        <taxon>Micromonosporales</taxon>
        <taxon>Micromonosporaceae</taxon>
        <taxon>Actinoplanes</taxon>
    </lineage>
</organism>
<dbReference type="Proteomes" id="UP000249341">
    <property type="component" value="Unassembled WGS sequence"/>
</dbReference>
<evidence type="ECO:0008006" key="3">
    <source>
        <dbReference type="Google" id="ProtNLM"/>
    </source>
</evidence>
<keyword evidence="2" id="KW-1185">Reference proteome</keyword>